<dbReference type="PANTHER" id="PTHR33048:SF55">
    <property type="entry name" value="INTEGRAL MEMBRANE PROTEIN"/>
    <property type="match status" value="1"/>
</dbReference>
<dbReference type="InterPro" id="IPR049326">
    <property type="entry name" value="Rhodopsin_dom_fungi"/>
</dbReference>
<feature type="region of interest" description="Disordered" evidence="6">
    <location>
        <begin position="379"/>
        <end position="398"/>
    </location>
</feature>
<dbReference type="VEuPathDB" id="FungiDB:UREG_01159"/>
<feature type="transmembrane region" description="Helical" evidence="7">
    <location>
        <begin position="211"/>
        <end position="230"/>
    </location>
</feature>
<dbReference type="GeneID" id="8440412"/>
<evidence type="ECO:0000259" key="8">
    <source>
        <dbReference type="Pfam" id="PF20684"/>
    </source>
</evidence>
<comment type="subcellular location">
    <subcellularLocation>
        <location evidence="1">Membrane</location>
        <topology evidence="1">Multi-pass membrane protein</topology>
    </subcellularLocation>
</comment>
<keyword evidence="4 7" id="KW-0472">Membrane</keyword>
<dbReference type="InterPro" id="IPR052337">
    <property type="entry name" value="SAT4-like"/>
</dbReference>
<reference evidence="10" key="1">
    <citation type="journal article" date="2009" name="Genome Res.">
        <title>Comparative genomic analyses of the human fungal pathogens Coccidioides and their relatives.</title>
        <authorList>
            <person name="Sharpton T.J."/>
            <person name="Stajich J.E."/>
            <person name="Rounsley S.D."/>
            <person name="Gardner M.J."/>
            <person name="Wortman J.R."/>
            <person name="Jordar V.S."/>
            <person name="Maiti R."/>
            <person name="Kodira C.D."/>
            <person name="Neafsey D.E."/>
            <person name="Zeng Q."/>
            <person name="Hung C.-Y."/>
            <person name="McMahan C."/>
            <person name="Muszewska A."/>
            <person name="Grynberg M."/>
            <person name="Mandel M.A."/>
            <person name="Kellner E.M."/>
            <person name="Barker B.M."/>
            <person name="Galgiani J.N."/>
            <person name="Orbach M.J."/>
            <person name="Kirkland T.N."/>
            <person name="Cole G.T."/>
            <person name="Henn M.R."/>
            <person name="Birren B.W."/>
            <person name="Taylor J.W."/>
        </authorList>
    </citation>
    <scope>NUCLEOTIDE SEQUENCE [LARGE SCALE GENOMIC DNA]</scope>
    <source>
        <strain evidence="10">UAMH 1704</strain>
    </source>
</reference>
<evidence type="ECO:0000313" key="9">
    <source>
        <dbReference type="EMBL" id="EEP76310.1"/>
    </source>
</evidence>
<dbReference type="AlphaFoldDB" id="C4JGG8"/>
<evidence type="ECO:0000256" key="2">
    <source>
        <dbReference type="ARBA" id="ARBA00022692"/>
    </source>
</evidence>
<comment type="similarity">
    <text evidence="5">Belongs to the SAT4 family.</text>
</comment>
<evidence type="ECO:0000256" key="1">
    <source>
        <dbReference type="ARBA" id="ARBA00004141"/>
    </source>
</evidence>
<dbReference type="EMBL" id="CH476615">
    <property type="protein sequence ID" value="EEP76310.1"/>
    <property type="molecule type" value="Genomic_DNA"/>
</dbReference>
<dbReference type="HOGENOM" id="CLU_028200_0_2_1"/>
<proteinExistence type="inferred from homology"/>
<dbReference type="PANTHER" id="PTHR33048">
    <property type="entry name" value="PTH11-LIKE INTEGRAL MEMBRANE PROTEIN (AFU_ORTHOLOGUE AFUA_5G11245)"/>
    <property type="match status" value="1"/>
</dbReference>
<keyword evidence="10" id="KW-1185">Reference proteome</keyword>
<gene>
    <name evidence="9" type="ORF">UREG_01159</name>
</gene>
<dbReference type="eggNOG" id="ENOG502SKCZ">
    <property type="taxonomic scope" value="Eukaryota"/>
</dbReference>
<dbReference type="GO" id="GO:0016020">
    <property type="term" value="C:membrane"/>
    <property type="evidence" value="ECO:0007669"/>
    <property type="project" value="UniProtKB-SubCell"/>
</dbReference>
<keyword evidence="3 7" id="KW-1133">Transmembrane helix</keyword>
<organism evidence="9 10">
    <name type="scientific">Uncinocarpus reesii (strain UAMH 1704)</name>
    <dbReference type="NCBI Taxonomy" id="336963"/>
    <lineage>
        <taxon>Eukaryota</taxon>
        <taxon>Fungi</taxon>
        <taxon>Dikarya</taxon>
        <taxon>Ascomycota</taxon>
        <taxon>Pezizomycotina</taxon>
        <taxon>Eurotiomycetes</taxon>
        <taxon>Eurotiomycetidae</taxon>
        <taxon>Onygenales</taxon>
        <taxon>Onygenaceae</taxon>
        <taxon>Uncinocarpus</taxon>
    </lineage>
</organism>
<evidence type="ECO:0000256" key="4">
    <source>
        <dbReference type="ARBA" id="ARBA00023136"/>
    </source>
</evidence>
<dbReference type="OrthoDB" id="444631at2759"/>
<dbReference type="OMA" id="TWNTISV"/>
<feature type="domain" description="Rhodopsin" evidence="8">
    <location>
        <begin position="61"/>
        <end position="275"/>
    </location>
</feature>
<evidence type="ECO:0000256" key="7">
    <source>
        <dbReference type="SAM" id="Phobius"/>
    </source>
</evidence>
<evidence type="ECO:0000256" key="3">
    <source>
        <dbReference type="ARBA" id="ARBA00022989"/>
    </source>
</evidence>
<keyword evidence="2 7" id="KW-0812">Transmembrane</keyword>
<feature type="transmembrane region" description="Helical" evidence="7">
    <location>
        <begin position="89"/>
        <end position="122"/>
    </location>
</feature>
<evidence type="ECO:0000313" key="10">
    <source>
        <dbReference type="Proteomes" id="UP000002058"/>
    </source>
</evidence>
<dbReference type="Pfam" id="PF20684">
    <property type="entry name" value="Fung_rhodopsin"/>
    <property type="match status" value="1"/>
</dbReference>
<feature type="transmembrane region" description="Helical" evidence="7">
    <location>
        <begin position="128"/>
        <end position="148"/>
    </location>
</feature>
<feature type="transmembrane region" description="Helical" evidence="7">
    <location>
        <begin position="250"/>
        <end position="270"/>
    </location>
</feature>
<evidence type="ECO:0000256" key="5">
    <source>
        <dbReference type="ARBA" id="ARBA00038359"/>
    </source>
</evidence>
<name>C4JGG8_UNCRE</name>
<sequence>MWFSAYTFRYLWNCSATWRRLGRARPSSHARICTVLVMVNIGLPTSPDHPNRGWQLWIVGTVMLIAAAIFVGIRLAARYFRSGIQVDDWAVLASLALFATQVLYKVVICLTKVSILLLYLRVFSVARYFSWCCIGMLVFTVVSSVAYLGPTIWQCRPVASFWDRSIMPHVCLNNHVSWLSYALINIITDFIILFLPVQQVLILQLKPRDKIAVIMIFLLGGFVCITSIVRTKSLAASANLDDVTWNTISVSIWSAIEINTGIICACLPMIRQPLALLFPRLFSHSDPSNSHRNPLSYAAASRHKSRGDRSLPTVDPSLGWTRGRDDHVFLTSVKPGGRDTYMRRSESEEHMIDNGDGMHGINGSGNGIVKTMDVSISESSRGFYDSSPSSHGSRFPPQ</sequence>
<feature type="compositionally biased region" description="Polar residues" evidence="6">
    <location>
        <begin position="379"/>
        <end position="392"/>
    </location>
</feature>
<dbReference type="KEGG" id="ure:UREG_01159"/>
<evidence type="ECO:0000256" key="6">
    <source>
        <dbReference type="SAM" id="MobiDB-lite"/>
    </source>
</evidence>
<accession>C4JGG8</accession>
<dbReference type="InParanoid" id="C4JGG8"/>
<protein>
    <recommendedName>
        <fullName evidence="8">Rhodopsin domain-containing protein</fullName>
    </recommendedName>
</protein>
<feature type="region of interest" description="Disordered" evidence="6">
    <location>
        <begin position="286"/>
        <end position="318"/>
    </location>
</feature>
<dbReference type="Proteomes" id="UP000002058">
    <property type="component" value="Unassembled WGS sequence"/>
</dbReference>
<feature type="transmembrane region" description="Helical" evidence="7">
    <location>
        <begin position="54"/>
        <end position="77"/>
    </location>
</feature>
<dbReference type="RefSeq" id="XP_002541643.1">
    <property type="nucleotide sequence ID" value="XM_002541597.1"/>
</dbReference>